<dbReference type="InterPro" id="IPR017961">
    <property type="entry name" value="DNA_pol_Y-fam_little_finger"/>
</dbReference>
<dbReference type="Gene3D" id="3.30.1490.100">
    <property type="entry name" value="DNA polymerase, Y-family, little finger domain"/>
    <property type="match status" value="1"/>
</dbReference>
<keyword evidence="4" id="KW-0235">DNA replication</keyword>
<dbReference type="Gene3D" id="3.30.70.270">
    <property type="match status" value="1"/>
</dbReference>
<evidence type="ECO:0000313" key="6">
    <source>
        <dbReference type="EMBL" id="MDN5214142.1"/>
    </source>
</evidence>
<dbReference type="NCBIfam" id="NF002677">
    <property type="entry name" value="PRK02406.1"/>
    <property type="match status" value="1"/>
</dbReference>
<comment type="caution">
    <text evidence="6">The sequence shown here is derived from an EMBL/GenBank/DDBJ whole genome shotgun (WGS) entry which is preliminary data.</text>
</comment>
<dbReference type="PROSITE" id="PS50173">
    <property type="entry name" value="UMUC"/>
    <property type="match status" value="1"/>
</dbReference>
<dbReference type="Gene3D" id="1.10.150.20">
    <property type="entry name" value="5' to 3' exonuclease, C-terminal subdomain"/>
    <property type="match status" value="1"/>
</dbReference>
<keyword evidence="4 6" id="KW-0548">Nucleotidyltransferase</keyword>
<dbReference type="PANTHER" id="PTHR11076:SF33">
    <property type="entry name" value="DNA POLYMERASE KAPPA"/>
    <property type="match status" value="1"/>
</dbReference>
<dbReference type="Pfam" id="PF11799">
    <property type="entry name" value="IMS_C"/>
    <property type="match status" value="1"/>
</dbReference>
<keyword evidence="4" id="KW-0963">Cytoplasm</keyword>
<reference evidence="6" key="1">
    <citation type="submission" date="2023-06" db="EMBL/GenBank/DDBJ databases">
        <title>Genomic of Agaribacillus aureum.</title>
        <authorList>
            <person name="Wang G."/>
        </authorList>
    </citation>
    <scope>NUCLEOTIDE SEQUENCE</scope>
    <source>
        <strain evidence="6">BMA12</strain>
    </source>
</reference>
<feature type="domain" description="UmuC" evidence="5">
    <location>
        <begin position="10"/>
        <end position="189"/>
    </location>
</feature>
<dbReference type="PANTHER" id="PTHR11076">
    <property type="entry name" value="DNA REPAIR POLYMERASE UMUC / TRANSFERASE FAMILY MEMBER"/>
    <property type="match status" value="1"/>
</dbReference>
<dbReference type="EMBL" id="JAUJEB010000004">
    <property type="protein sequence ID" value="MDN5214142.1"/>
    <property type="molecule type" value="Genomic_DNA"/>
</dbReference>
<dbReference type="Gene3D" id="3.40.1170.60">
    <property type="match status" value="1"/>
</dbReference>
<gene>
    <name evidence="4 6" type="primary">dinB</name>
    <name evidence="6" type="ORF">QQ020_18845</name>
</gene>
<feature type="binding site" evidence="4">
    <location>
        <position position="14"/>
    </location>
    <ligand>
        <name>Mg(2+)</name>
        <dbReference type="ChEBI" id="CHEBI:18420"/>
    </ligand>
</feature>
<evidence type="ECO:0000256" key="4">
    <source>
        <dbReference type="HAMAP-Rule" id="MF_01113"/>
    </source>
</evidence>
<dbReference type="InterPro" id="IPR036775">
    <property type="entry name" value="DNA_pol_Y-fam_lit_finger_sf"/>
</dbReference>
<evidence type="ECO:0000256" key="3">
    <source>
        <dbReference type="ARBA" id="ARBA00022932"/>
    </source>
</evidence>
<dbReference type="InterPro" id="IPR001126">
    <property type="entry name" value="UmuC"/>
</dbReference>
<evidence type="ECO:0000313" key="7">
    <source>
        <dbReference type="Proteomes" id="UP001172083"/>
    </source>
</evidence>
<keyword evidence="7" id="KW-1185">Reference proteome</keyword>
<comment type="subunit">
    <text evidence="4">Monomer.</text>
</comment>
<dbReference type="InterPro" id="IPR022880">
    <property type="entry name" value="DNApol_IV"/>
</dbReference>
<accession>A0ABT8LAY5</accession>
<organism evidence="6 7">
    <name type="scientific">Agaribacillus aureus</name>
    <dbReference type="NCBI Taxonomy" id="3051825"/>
    <lineage>
        <taxon>Bacteria</taxon>
        <taxon>Pseudomonadati</taxon>
        <taxon>Bacteroidota</taxon>
        <taxon>Cytophagia</taxon>
        <taxon>Cytophagales</taxon>
        <taxon>Splendidivirgaceae</taxon>
        <taxon>Agaribacillus</taxon>
    </lineage>
</organism>
<dbReference type="InterPro" id="IPR050116">
    <property type="entry name" value="DNA_polymerase-Y"/>
</dbReference>
<proteinExistence type="inferred from homology"/>
<evidence type="ECO:0000256" key="1">
    <source>
        <dbReference type="ARBA" id="ARBA00010945"/>
    </source>
</evidence>
<comment type="similarity">
    <text evidence="1 4">Belongs to the DNA polymerase type-Y family.</text>
</comment>
<dbReference type="GO" id="GO:0003887">
    <property type="term" value="F:DNA-directed DNA polymerase activity"/>
    <property type="evidence" value="ECO:0007669"/>
    <property type="project" value="UniProtKB-EC"/>
</dbReference>
<dbReference type="Pfam" id="PF00817">
    <property type="entry name" value="IMS"/>
    <property type="match status" value="1"/>
</dbReference>
<keyword evidence="4" id="KW-0234">DNA repair</keyword>
<sequence length="399" mass="45412">MLINNEDRSIIHMDLDSFFVSVECLIDSRLKGKPLLIGGNGGRGVVASCSYETRKFGVHSAMPMSLAKQLCPDAIIISGDMEAYTKYSHMVTEIISDSAPLFEKSSIDEFYIDVSGMDRFFGCFRWAKELRQKIMKNTGLPLSMGLSTNKMVSKVATGEAKPSGEKQVMKGMETEFLDPMPIRKIPLLGNKTAGFLNDMGIRTVKILREMPVDMLVSIFGKNGRLLWNRAHGIDHSPVVPHTERKSISSEITFDADTINVQKLKALFVAMIEKLAFKLRKEKQLTSCITIKIRYSDFETVTRQKHIPYTSCDHTLIKLAEALFDRLYDKRLLIRLIGVRLSHLVHGYYQIDLFDDTEEWVKLYQAMDHIKHKYGQEKLIRANTLGVSRRVRMDNNVFMG</sequence>
<keyword evidence="4 6" id="KW-0808">Transferase</keyword>
<dbReference type="SUPFAM" id="SSF56672">
    <property type="entry name" value="DNA/RNA polymerases"/>
    <property type="match status" value="1"/>
</dbReference>
<keyword evidence="4" id="KW-0238">DNA-binding</keyword>
<evidence type="ECO:0000259" key="5">
    <source>
        <dbReference type="PROSITE" id="PS50173"/>
    </source>
</evidence>
<comment type="subcellular location">
    <subcellularLocation>
        <location evidence="4">Cytoplasm</location>
    </subcellularLocation>
</comment>
<keyword evidence="3 4" id="KW-0239">DNA-directed DNA polymerase</keyword>
<comment type="function">
    <text evidence="4">Poorly processive, error-prone DNA polymerase involved in untargeted mutagenesis. Copies undamaged DNA at stalled replication forks, which arise in vivo from mismatched or misaligned primer ends. These misaligned primers can be extended by PolIV. Exhibits no 3'-5' exonuclease (proofreading) activity. May be involved in translesional synthesis, in conjunction with the beta clamp from PolIII.</text>
</comment>
<comment type="catalytic activity">
    <reaction evidence="4">
        <text>DNA(n) + a 2'-deoxyribonucleoside 5'-triphosphate = DNA(n+1) + diphosphate</text>
        <dbReference type="Rhea" id="RHEA:22508"/>
        <dbReference type="Rhea" id="RHEA-COMP:17339"/>
        <dbReference type="Rhea" id="RHEA-COMP:17340"/>
        <dbReference type="ChEBI" id="CHEBI:33019"/>
        <dbReference type="ChEBI" id="CHEBI:61560"/>
        <dbReference type="ChEBI" id="CHEBI:173112"/>
        <dbReference type="EC" id="2.7.7.7"/>
    </reaction>
</comment>
<evidence type="ECO:0000256" key="2">
    <source>
        <dbReference type="ARBA" id="ARBA00022457"/>
    </source>
</evidence>
<feature type="binding site" evidence="4">
    <location>
        <position position="108"/>
    </location>
    <ligand>
        <name>Mg(2+)</name>
        <dbReference type="ChEBI" id="CHEBI:18420"/>
    </ligand>
</feature>
<protein>
    <recommendedName>
        <fullName evidence="4">DNA polymerase IV</fullName>
        <shortName evidence="4">Pol IV</shortName>
        <ecNumber evidence="4">2.7.7.7</ecNumber>
    </recommendedName>
</protein>
<name>A0ABT8LAY5_9BACT</name>
<feature type="site" description="Substrate discrimination" evidence="4">
    <location>
        <position position="19"/>
    </location>
</feature>
<dbReference type="Proteomes" id="UP001172083">
    <property type="component" value="Unassembled WGS sequence"/>
</dbReference>
<dbReference type="InterPro" id="IPR043128">
    <property type="entry name" value="Rev_trsase/Diguanyl_cyclase"/>
</dbReference>
<dbReference type="EC" id="2.7.7.7" evidence="4"/>
<keyword evidence="4" id="KW-0227">DNA damage</keyword>
<dbReference type="InterPro" id="IPR043502">
    <property type="entry name" value="DNA/RNA_pol_sf"/>
</dbReference>
<keyword evidence="4" id="KW-0460">Magnesium</keyword>
<keyword evidence="2 4" id="KW-0515">Mutator protein</keyword>
<keyword evidence="4" id="KW-0479">Metal-binding</keyword>
<feature type="active site" evidence="4">
    <location>
        <position position="109"/>
    </location>
</feature>
<dbReference type="HAMAP" id="MF_01113">
    <property type="entry name" value="DNApol_IV"/>
    <property type="match status" value="1"/>
</dbReference>
<dbReference type="SUPFAM" id="SSF100879">
    <property type="entry name" value="Lesion bypass DNA polymerase (Y-family), little finger domain"/>
    <property type="match status" value="1"/>
</dbReference>
<comment type="cofactor">
    <cofactor evidence="4">
        <name>Mg(2+)</name>
        <dbReference type="ChEBI" id="CHEBI:18420"/>
    </cofactor>
    <text evidence="4">Binds 2 magnesium ions per subunit.</text>
</comment>
<dbReference type="CDD" id="cd03586">
    <property type="entry name" value="PolY_Pol_IV_kappa"/>
    <property type="match status" value="1"/>
</dbReference>